<sequence length="164" mass="17944">AQRIIDGYNSTPGPERVLLGLSTSFAITIATSRTINYVRERRRALPRIRGLTRLLMEIPLKNTVRVHHFLPGIAIGFAVGCTALLVRPGRRERLLSLPLGVGFALITDEVRLLVGLNDPYWGRGERFAHAQGAVATLAALGIGADVVRRGHPEPHRSVRGADRC</sequence>
<keyword evidence="1" id="KW-1133">Transmembrane helix</keyword>
<evidence type="ECO:0000313" key="2">
    <source>
        <dbReference type="EMBL" id="OON71437.1"/>
    </source>
</evidence>
<gene>
    <name evidence="2" type="ORF">B1H18_33795</name>
</gene>
<evidence type="ECO:0000313" key="3">
    <source>
        <dbReference type="Proteomes" id="UP000190539"/>
    </source>
</evidence>
<proteinExistence type="predicted"/>
<keyword evidence="1" id="KW-0472">Membrane</keyword>
<dbReference type="Proteomes" id="UP000190539">
    <property type="component" value="Unassembled WGS sequence"/>
</dbReference>
<evidence type="ECO:0000256" key="1">
    <source>
        <dbReference type="SAM" id="Phobius"/>
    </source>
</evidence>
<evidence type="ECO:0008006" key="4">
    <source>
        <dbReference type="Google" id="ProtNLM"/>
    </source>
</evidence>
<organism evidence="2 3">
    <name type="scientific">Streptomyces tsukubensis</name>
    <dbReference type="NCBI Taxonomy" id="83656"/>
    <lineage>
        <taxon>Bacteria</taxon>
        <taxon>Bacillati</taxon>
        <taxon>Actinomycetota</taxon>
        <taxon>Actinomycetes</taxon>
        <taxon>Kitasatosporales</taxon>
        <taxon>Streptomycetaceae</taxon>
        <taxon>Streptomyces</taxon>
    </lineage>
</organism>
<protein>
    <recommendedName>
        <fullName evidence="4">Integral membrane protein</fullName>
    </recommendedName>
</protein>
<reference evidence="2 3" key="1">
    <citation type="submission" date="2017-02" db="EMBL/GenBank/DDBJ databases">
        <title>Draft Genome Sequence of Streptomyces tsukubaensis F601, a Producer of the immunosuppressant tacrolimus FK506.</title>
        <authorList>
            <person name="Zong G."/>
            <person name="Zhong C."/>
            <person name="Fu J."/>
            <person name="Qin R."/>
            <person name="Cao G."/>
        </authorList>
    </citation>
    <scope>NUCLEOTIDE SEQUENCE [LARGE SCALE GENOMIC DNA]</scope>
    <source>
        <strain evidence="2 3">F601</strain>
    </source>
</reference>
<dbReference type="AlphaFoldDB" id="A0A1V3ZZR8"/>
<keyword evidence="1" id="KW-0812">Transmembrane</keyword>
<accession>A0A1V3ZZR8</accession>
<comment type="caution">
    <text evidence="2">The sequence shown here is derived from an EMBL/GenBank/DDBJ whole genome shotgun (WGS) entry which is preliminary data.</text>
</comment>
<feature type="transmembrane region" description="Helical" evidence="1">
    <location>
        <begin position="66"/>
        <end position="86"/>
    </location>
</feature>
<keyword evidence="3" id="KW-1185">Reference proteome</keyword>
<feature type="non-terminal residue" evidence="2">
    <location>
        <position position="1"/>
    </location>
</feature>
<dbReference type="EMBL" id="MVFC01000058">
    <property type="protein sequence ID" value="OON71437.1"/>
    <property type="molecule type" value="Genomic_DNA"/>
</dbReference>
<name>A0A1V3ZZR8_9ACTN</name>